<evidence type="ECO:0000313" key="7">
    <source>
        <dbReference type="Proteomes" id="UP000588158"/>
    </source>
</evidence>
<sequence length="221" mass="24104">MTRPSLPADADLRALHDELRDRHGPQGWWWPGEEPFEIALGAVLVQRSRWEQAAAALSALEEAGLRAASALASADEERVRTLVRPAGFPRTKPGRVLALARWWDARAEAARGLDDAALRAELRGVEGIGEETADAICLYCFERPTFLCDEYARRLLAGRGIEVPRSYAAFARAIAPAVQEAAFSVAELAELHGLIVEEGKLSAGRGGRRGVLRDAQRDSAR</sequence>
<dbReference type="Gene3D" id="1.10.340.30">
    <property type="entry name" value="Hypothetical protein, domain 2"/>
    <property type="match status" value="1"/>
</dbReference>
<evidence type="ECO:0000256" key="4">
    <source>
        <dbReference type="ARBA" id="ARBA00023014"/>
    </source>
</evidence>
<dbReference type="AlphaFoldDB" id="A0A841AD91"/>
<comment type="caution">
    <text evidence="6">The sequence shown here is derived from an EMBL/GenBank/DDBJ whole genome shotgun (WGS) entry which is preliminary data.</text>
</comment>
<feature type="domain" description="HhH-GPD" evidence="5">
    <location>
        <begin position="44"/>
        <end position="201"/>
    </location>
</feature>
<organism evidence="6 7">
    <name type="scientific">Brachybacterium aquaticum</name>
    <dbReference type="NCBI Taxonomy" id="1432564"/>
    <lineage>
        <taxon>Bacteria</taxon>
        <taxon>Bacillati</taxon>
        <taxon>Actinomycetota</taxon>
        <taxon>Actinomycetes</taxon>
        <taxon>Micrococcales</taxon>
        <taxon>Dermabacteraceae</taxon>
        <taxon>Brachybacterium</taxon>
    </lineage>
</organism>
<evidence type="ECO:0000259" key="5">
    <source>
        <dbReference type="SMART" id="SM00478"/>
    </source>
</evidence>
<keyword evidence="6" id="KW-0378">Hydrolase</keyword>
<dbReference type="InterPro" id="IPR011257">
    <property type="entry name" value="DNA_glycosylase"/>
</dbReference>
<dbReference type="GO" id="GO:0046872">
    <property type="term" value="F:metal ion binding"/>
    <property type="evidence" value="ECO:0007669"/>
    <property type="project" value="UniProtKB-KW"/>
</dbReference>
<keyword evidence="4" id="KW-0411">Iron-sulfur</keyword>
<dbReference type="Pfam" id="PF00730">
    <property type="entry name" value="HhH-GPD"/>
    <property type="match status" value="1"/>
</dbReference>
<keyword evidence="6" id="KW-0540">Nuclease</keyword>
<keyword evidence="3" id="KW-0408">Iron</keyword>
<dbReference type="GO" id="GO:0051539">
    <property type="term" value="F:4 iron, 4 sulfur cluster binding"/>
    <property type="evidence" value="ECO:0007669"/>
    <property type="project" value="UniProtKB-KW"/>
</dbReference>
<keyword evidence="1" id="KW-0004">4Fe-4S</keyword>
<keyword evidence="6" id="KW-0255">Endonuclease</keyword>
<dbReference type="SUPFAM" id="SSF48150">
    <property type="entry name" value="DNA-glycosylase"/>
    <property type="match status" value="1"/>
</dbReference>
<dbReference type="GO" id="GO:0004519">
    <property type="term" value="F:endonuclease activity"/>
    <property type="evidence" value="ECO:0007669"/>
    <property type="project" value="UniProtKB-KW"/>
</dbReference>
<keyword evidence="2" id="KW-0479">Metal-binding</keyword>
<evidence type="ECO:0000256" key="2">
    <source>
        <dbReference type="ARBA" id="ARBA00022723"/>
    </source>
</evidence>
<dbReference type="PIRSF" id="PIRSF001435">
    <property type="entry name" value="Nth"/>
    <property type="match status" value="1"/>
</dbReference>
<dbReference type="PANTHER" id="PTHR10359:SF19">
    <property type="entry name" value="DNA REPAIR GLYCOSYLASE MJ1434-RELATED"/>
    <property type="match status" value="1"/>
</dbReference>
<evidence type="ECO:0000256" key="1">
    <source>
        <dbReference type="ARBA" id="ARBA00022485"/>
    </source>
</evidence>
<reference evidence="6 7" key="1">
    <citation type="submission" date="2020-08" db="EMBL/GenBank/DDBJ databases">
        <title>Sequencing the genomes of 1000 actinobacteria strains.</title>
        <authorList>
            <person name="Klenk H.-P."/>
        </authorList>
    </citation>
    <scope>NUCLEOTIDE SEQUENCE [LARGE SCALE GENOMIC DNA]</scope>
    <source>
        <strain evidence="6 7">DSM 28796</strain>
    </source>
</reference>
<dbReference type="EMBL" id="JACHLZ010000001">
    <property type="protein sequence ID" value="MBB5831220.1"/>
    <property type="molecule type" value="Genomic_DNA"/>
</dbReference>
<gene>
    <name evidence="6" type="ORF">HNR70_001033</name>
</gene>
<dbReference type="InterPro" id="IPR003265">
    <property type="entry name" value="HhH-GPD_domain"/>
</dbReference>
<dbReference type="PANTHER" id="PTHR10359">
    <property type="entry name" value="A/G-SPECIFIC ADENINE GLYCOSYLASE/ENDONUCLEASE III"/>
    <property type="match status" value="1"/>
</dbReference>
<proteinExistence type="predicted"/>
<dbReference type="RefSeq" id="WP_184324725.1">
    <property type="nucleotide sequence ID" value="NZ_JACHLZ010000001.1"/>
</dbReference>
<evidence type="ECO:0000256" key="3">
    <source>
        <dbReference type="ARBA" id="ARBA00023004"/>
    </source>
</evidence>
<accession>A0A841AD91</accession>
<name>A0A841AD91_9MICO</name>
<keyword evidence="7" id="KW-1185">Reference proteome</keyword>
<dbReference type="Proteomes" id="UP000588158">
    <property type="component" value="Unassembled WGS sequence"/>
</dbReference>
<evidence type="ECO:0000313" key="6">
    <source>
        <dbReference type="EMBL" id="MBB5831220.1"/>
    </source>
</evidence>
<dbReference type="SMART" id="SM00478">
    <property type="entry name" value="ENDO3c"/>
    <property type="match status" value="1"/>
</dbReference>
<protein>
    <submittedName>
        <fullName evidence="6">Endonuclease-3 related protein</fullName>
    </submittedName>
</protein>
<dbReference type="GO" id="GO:0006284">
    <property type="term" value="P:base-excision repair"/>
    <property type="evidence" value="ECO:0007669"/>
    <property type="project" value="InterPro"/>
</dbReference>